<reference evidence="7 8" key="1">
    <citation type="journal article" date="2017" name="PLoS Biol.">
        <title>The sea cucumber genome provides insights into morphological evolution and visceral regeneration.</title>
        <authorList>
            <person name="Zhang X."/>
            <person name="Sun L."/>
            <person name="Yuan J."/>
            <person name="Sun Y."/>
            <person name="Gao Y."/>
            <person name="Zhang L."/>
            <person name="Li S."/>
            <person name="Dai H."/>
            <person name="Hamel J.F."/>
            <person name="Liu C."/>
            <person name="Yu Y."/>
            <person name="Liu S."/>
            <person name="Lin W."/>
            <person name="Guo K."/>
            <person name="Jin S."/>
            <person name="Xu P."/>
            <person name="Storey K.B."/>
            <person name="Huan P."/>
            <person name="Zhang T."/>
            <person name="Zhou Y."/>
            <person name="Zhang J."/>
            <person name="Lin C."/>
            <person name="Li X."/>
            <person name="Xing L."/>
            <person name="Huo D."/>
            <person name="Sun M."/>
            <person name="Wang L."/>
            <person name="Mercier A."/>
            <person name="Li F."/>
            <person name="Yang H."/>
            <person name="Xiang J."/>
        </authorList>
    </citation>
    <scope>NUCLEOTIDE SEQUENCE [LARGE SCALE GENOMIC DNA]</scope>
    <source>
        <strain evidence="7">Shaxun</strain>
        <tissue evidence="7">Muscle</tissue>
    </source>
</reference>
<dbReference type="InterPro" id="IPR027370">
    <property type="entry name" value="Znf-RING_euk"/>
</dbReference>
<evidence type="ECO:0000313" key="8">
    <source>
        <dbReference type="Proteomes" id="UP000230750"/>
    </source>
</evidence>
<dbReference type="PROSITE" id="PS00518">
    <property type="entry name" value="ZF_RING_1"/>
    <property type="match status" value="1"/>
</dbReference>
<evidence type="ECO:0000256" key="1">
    <source>
        <dbReference type="ARBA" id="ARBA00022723"/>
    </source>
</evidence>
<dbReference type="InterPro" id="IPR017907">
    <property type="entry name" value="Znf_RING_CS"/>
</dbReference>
<dbReference type="GO" id="GO:0008270">
    <property type="term" value="F:zinc ion binding"/>
    <property type="evidence" value="ECO:0007669"/>
    <property type="project" value="UniProtKB-KW"/>
</dbReference>
<dbReference type="EMBL" id="MRZV01000221">
    <property type="protein sequence ID" value="PIK55292.1"/>
    <property type="molecule type" value="Genomic_DNA"/>
</dbReference>
<dbReference type="Gene3D" id="3.30.160.60">
    <property type="entry name" value="Classic Zinc Finger"/>
    <property type="match status" value="1"/>
</dbReference>
<protein>
    <submittedName>
        <fullName evidence="7">Putative tripartite motif-containing protein 3</fullName>
    </submittedName>
</protein>
<dbReference type="InterPro" id="IPR001841">
    <property type="entry name" value="Znf_RING"/>
</dbReference>
<dbReference type="InterPro" id="IPR047153">
    <property type="entry name" value="TRIM45/56/19-like"/>
</dbReference>
<dbReference type="PROSITE" id="PS50119">
    <property type="entry name" value="ZF_BBOX"/>
    <property type="match status" value="1"/>
</dbReference>
<comment type="caution">
    <text evidence="7">The sequence shown here is derived from an EMBL/GenBank/DDBJ whole genome shotgun (WGS) entry which is preliminary data.</text>
</comment>
<dbReference type="SUPFAM" id="SSF69322">
    <property type="entry name" value="Tricorn protease domain 2"/>
    <property type="match status" value="1"/>
</dbReference>
<keyword evidence="2 4" id="KW-0863">Zinc-finger</keyword>
<keyword evidence="1" id="KW-0479">Metal-binding</keyword>
<dbReference type="PROSITE" id="PS50089">
    <property type="entry name" value="ZF_RING_2"/>
    <property type="match status" value="1"/>
</dbReference>
<evidence type="ECO:0000259" key="6">
    <source>
        <dbReference type="PROSITE" id="PS50119"/>
    </source>
</evidence>
<dbReference type="Pfam" id="PF13445">
    <property type="entry name" value="zf-RING_UBOX"/>
    <property type="match status" value="1"/>
</dbReference>
<dbReference type="SUPFAM" id="SSF57845">
    <property type="entry name" value="B-box zinc-binding domain"/>
    <property type="match status" value="1"/>
</dbReference>
<gene>
    <name evidence="7" type="ORF">BSL78_07811</name>
</gene>
<name>A0A2G8L4X3_STIJA</name>
<dbReference type="Pfam" id="PF00643">
    <property type="entry name" value="zf-B_box"/>
    <property type="match status" value="1"/>
</dbReference>
<dbReference type="InterPro" id="IPR013083">
    <property type="entry name" value="Znf_RING/FYVE/PHD"/>
</dbReference>
<proteinExistence type="predicted"/>
<dbReference type="Gene3D" id="3.30.40.10">
    <property type="entry name" value="Zinc/RING finger domain, C3HC4 (zinc finger)"/>
    <property type="match status" value="1"/>
</dbReference>
<dbReference type="STRING" id="307972.A0A2G8L4X3"/>
<dbReference type="SMART" id="SM00184">
    <property type="entry name" value="RING"/>
    <property type="match status" value="1"/>
</dbReference>
<keyword evidence="3" id="KW-0862">Zinc</keyword>
<organism evidence="7 8">
    <name type="scientific">Stichopus japonicus</name>
    <name type="common">Sea cucumber</name>
    <dbReference type="NCBI Taxonomy" id="307972"/>
    <lineage>
        <taxon>Eukaryota</taxon>
        <taxon>Metazoa</taxon>
        <taxon>Echinodermata</taxon>
        <taxon>Eleutherozoa</taxon>
        <taxon>Echinozoa</taxon>
        <taxon>Holothuroidea</taxon>
        <taxon>Aspidochirotacea</taxon>
        <taxon>Aspidochirotida</taxon>
        <taxon>Stichopodidae</taxon>
        <taxon>Apostichopus</taxon>
    </lineage>
</organism>
<evidence type="ECO:0000313" key="7">
    <source>
        <dbReference type="EMBL" id="PIK55292.1"/>
    </source>
</evidence>
<evidence type="ECO:0000256" key="4">
    <source>
        <dbReference type="PROSITE-ProRule" id="PRU00024"/>
    </source>
</evidence>
<feature type="domain" description="B box-type" evidence="6">
    <location>
        <begin position="121"/>
        <end position="157"/>
    </location>
</feature>
<dbReference type="PANTHER" id="PTHR25462">
    <property type="entry name" value="BONUS, ISOFORM C-RELATED"/>
    <property type="match status" value="1"/>
</dbReference>
<feature type="domain" description="RING-type" evidence="5">
    <location>
        <begin position="14"/>
        <end position="62"/>
    </location>
</feature>
<evidence type="ECO:0000259" key="5">
    <source>
        <dbReference type="PROSITE" id="PS50089"/>
    </source>
</evidence>
<dbReference type="InterPro" id="IPR000315">
    <property type="entry name" value="Znf_B-box"/>
</dbReference>
<sequence length="582" mass="65017">MDLNDLVENLRPECKICYDKYSDDVMPKMLHCSHSFCKDCIQKLVDVAVHKNSSTIRCPCCRKRNKFQSSKGVDSFKNNLDLRNVAAMVPTSLLPDGVLSDSDSLNEAPSKDEADEYESFKKVGPCPKHGAEMNRYCTTCASTICNECVLAEHYEHSESITSVTEYAQDVKKETLDLLELARDLPFMRIKVAAYRTTKLALAKKEDLLKEVDRVVESTKVDIDGDSQALDQAKETLVTLGNETLDSKRGSLQSLNETEETTRSLLAVEEVIRKIKDKIKEREASSFLGLEFVGMKPDGSVGDFIKGKLNILGHVVDQENVFYVADNRKHDYVVLVGVAHVGDSKVSKWIMSFRTDDRSSPVVFSSQILYLDQQRLLLIAVGRTLYKINVALGKCIAEKIQAIHVKEGVILMEDASSINGIDWFPDEHKPLAILSLNTGKSLYLIDTVTKSLVKSISTSVTPSVLTCRKSDRGNFTIVRDNSSLSKLVILNNSGNVEYRIIPSRGLSDYIPWVSCWITAKRPSKVAVVWCKSHQWKIAIHDAKGKVLNELQENVEVAIPVSIAYNEQDNTFIVSSNEGTSYQN</sequence>
<dbReference type="SUPFAM" id="SSF57850">
    <property type="entry name" value="RING/U-box"/>
    <property type="match status" value="1"/>
</dbReference>
<evidence type="ECO:0000256" key="3">
    <source>
        <dbReference type="ARBA" id="ARBA00022833"/>
    </source>
</evidence>
<dbReference type="PANTHER" id="PTHR25462:SF296">
    <property type="entry name" value="MEIOTIC P26, ISOFORM F"/>
    <property type="match status" value="1"/>
</dbReference>
<evidence type="ECO:0000256" key="2">
    <source>
        <dbReference type="ARBA" id="ARBA00022771"/>
    </source>
</evidence>
<dbReference type="Proteomes" id="UP000230750">
    <property type="component" value="Unassembled WGS sequence"/>
</dbReference>
<dbReference type="OrthoDB" id="6106880at2759"/>
<keyword evidence="8" id="KW-1185">Reference proteome</keyword>
<dbReference type="AlphaFoldDB" id="A0A2G8L4X3"/>
<accession>A0A2G8L4X3</accession>
<dbReference type="GO" id="GO:0061630">
    <property type="term" value="F:ubiquitin protein ligase activity"/>
    <property type="evidence" value="ECO:0007669"/>
    <property type="project" value="TreeGrafter"/>
</dbReference>